<comment type="caution">
    <text evidence="2">The sequence shown here is derived from an EMBL/GenBank/DDBJ whole genome shotgun (WGS) entry which is preliminary data.</text>
</comment>
<dbReference type="AlphaFoldDB" id="A0A4U3L9P3"/>
<reference evidence="2 3" key="1">
    <citation type="submission" date="2019-05" db="EMBL/GenBank/DDBJ databases">
        <title>Panacibacter sp. strain 17mud1-8 Genome sequencing and assembly.</title>
        <authorList>
            <person name="Chhetri G."/>
        </authorList>
    </citation>
    <scope>NUCLEOTIDE SEQUENCE [LARGE SCALE GENOMIC DNA]</scope>
    <source>
        <strain evidence="2 3">17mud1-8</strain>
    </source>
</reference>
<proteinExistence type="predicted"/>
<dbReference type="RefSeq" id="WP_137260268.1">
    <property type="nucleotide sequence ID" value="NZ_SZQL01000001.1"/>
</dbReference>
<sequence length="189" mass="21905">METNEIQEIFEAQNAQLKRLHNIVAKTMEEEGLIVNNLKNPPQEILSRGQKISDKVARFGGSWKFIITFTAILIVWIVFNTLALTAFRFDPYPFILMNLVLSCIAALQAPIIMMSQNRQEEKDRMRAENDYMINLKAELEVRSLHEKMDLLLEEQIKTLYAIQEKQFNLLNEVHNKIAILCANLPSENK</sequence>
<keyword evidence="1" id="KW-1133">Transmembrane helix</keyword>
<dbReference type="OrthoDB" id="9795736at2"/>
<evidence type="ECO:0000256" key="1">
    <source>
        <dbReference type="SAM" id="Phobius"/>
    </source>
</evidence>
<dbReference type="PANTHER" id="PTHR41386">
    <property type="entry name" value="INTEGRAL MEMBRANE PROTEIN-RELATED"/>
    <property type="match status" value="1"/>
</dbReference>
<feature type="transmembrane region" description="Helical" evidence="1">
    <location>
        <begin position="95"/>
        <end position="115"/>
    </location>
</feature>
<keyword evidence="3" id="KW-1185">Reference proteome</keyword>
<dbReference type="Proteomes" id="UP000305848">
    <property type="component" value="Unassembled WGS sequence"/>
</dbReference>
<keyword evidence="1" id="KW-0472">Membrane</keyword>
<dbReference type="PANTHER" id="PTHR41386:SF1">
    <property type="entry name" value="MEMBRANE PROTEIN"/>
    <property type="match status" value="1"/>
</dbReference>
<name>A0A4U3L9P3_9BACT</name>
<evidence type="ECO:0000313" key="2">
    <source>
        <dbReference type="EMBL" id="TKK72028.1"/>
    </source>
</evidence>
<dbReference type="EMBL" id="SZQL01000001">
    <property type="protein sequence ID" value="TKK72028.1"/>
    <property type="molecule type" value="Genomic_DNA"/>
</dbReference>
<evidence type="ECO:0000313" key="3">
    <source>
        <dbReference type="Proteomes" id="UP000305848"/>
    </source>
</evidence>
<protein>
    <submittedName>
        <fullName evidence="2">DUF1003 domain-containing protein</fullName>
    </submittedName>
</protein>
<gene>
    <name evidence="2" type="ORF">FC093_03180</name>
</gene>
<organism evidence="2 3">
    <name type="scientific">Ilyomonas limi</name>
    <dbReference type="NCBI Taxonomy" id="2575867"/>
    <lineage>
        <taxon>Bacteria</taxon>
        <taxon>Pseudomonadati</taxon>
        <taxon>Bacteroidota</taxon>
        <taxon>Chitinophagia</taxon>
        <taxon>Chitinophagales</taxon>
        <taxon>Chitinophagaceae</taxon>
        <taxon>Ilyomonas</taxon>
    </lineage>
</organism>
<dbReference type="InterPro" id="IPR010406">
    <property type="entry name" value="DUF1003"/>
</dbReference>
<accession>A0A4U3L9P3</accession>
<feature type="transmembrane region" description="Helical" evidence="1">
    <location>
        <begin position="65"/>
        <end position="89"/>
    </location>
</feature>
<keyword evidence="1" id="KW-0812">Transmembrane</keyword>
<dbReference type="Pfam" id="PF06210">
    <property type="entry name" value="DUF1003"/>
    <property type="match status" value="1"/>
</dbReference>